<reference evidence="3 4" key="1">
    <citation type="journal article" date="2020" name="Int. J. Syst. Evol. Microbiol.">
        <title>Novel acetic acid bacteria from cider fermentations: Acetobacter conturbans sp. nov. and Acetobacter fallax sp. nov.</title>
        <authorList>
            <person name="Sombolestani A.S."/>
            <person name="Cleenwerck I."/>
            <person name="Cnockaert M."/>
            <person name="Borremans W."/>
            <person name="Wieme A.D."/>
            <person name="De Vuyst L."/>
            <person name="Vandamme P."/>
        </authorList>
    </citation>
    <scope>NUCLEOTIDE SEQUENCE [LARGE SCALE GENOMIC DNA]</scope>
    <source>
        <strain evidence="3 4">LMG 1637</strain>
    </source>
</reference>
<evidence type="ECO:0000313" key="3">
    <source>
        <dbReference type="EMBL" id="NHO31790.1"/>
    </source>
</evidence>
<keyword evidence="2" id="KW-1133">Transmembrane helix</keyword>
<dbReference type="Proteomes" id="UP000615326">
    <property type="component" value="Unassembled WGS sequence"/>
</dbReference>
<protein>
    <submittedName>
        <fullName evidence="3">Uncharacterized protein</fullName>
    </submittedName>
</protein>
<accession>A0ABX0K7A5</accession>
<feature type="transmembrane region" description="Helical" evidence="2">
    <location>
        <begin position="27"/>
        <end position="48"/>
    </location>
</feature>
<evidence type="ECO:0000313" key="4">
    <source>
        <dbReference type="Proteomes" id="UP000615326"/>
    </source>
</evidence>
<gene>
    <name evidence="3" type="ORF">GOB84_04285</name>
</gene>
<proteinExistence type="predicted"/>
<keyword evidence="2" id="KW-0472">Membrane</keyword>
<evidence type="ECO:0000256" key="1">
    <source>
        <dbReference type="SAM" id="MobiDB-lite"/>
    </source>
</evidence>
<feature type="region of interest" description="Disordered" evidence="1">
    <location>
        <begin position="72"/>
        <end position="91"/>
    </location>
</feature>
<keyword evidence="2" id="KW-0812">Transmembrane</keyword>
<dbReference type="RefSeq" id="WP_173576401.1">
    <property type="nucleotide sequence ID" value="NZ_WOSW01000005.1"/>
</dbReference>
<organism evidence="3 4">
    <name type="scientific">Acetobacter fallax</name>
    <dbReference type="NCBI Taxonomy" id="1737473"/>
    <lineage>
        <taxon>Bacteria</taxon>
        <taxon>Pseudomonadati</taxon>
        <taxon>Pseudomonadota</taxon>
        <taxon>Alphaproteobacteria</taxon>
        <taxon>Acetobacterales</taxon>
        <taxon>Acetobacteraceae</taxon>
        <taxon>Acetobacter</taxon>
    </lineage>
</organism>
<dbReference type="EMBL" id="WOSW01000005">
    <property type="protein sequence ID" value="NHO31790.1"/>
    <property type="molecule type" value="Genomic_DNA"/>
</dbReference>
<comment type="caution">
    <text evidence="3">The sequence shown here is derived from an EMBL/GenBank/DDBJ whole genome shotgun (WGS) entry which is preliminary data.</text>
</comment>
<sequence>MKKNFLESKLDALKSPPMDVKLDQKPVAKLIVIGVIILVGLGMIGYIATSFVSAYRASTQPGVAQTLDCKMVSSDKPDGDPSHCGTNGTGR</sequence>
<name>A0ABX0K7A5_9PROT</name>
<keyword evidence="4" id="KW-1185">Reference proteome</keyword>
<evidence type="ECO:0000256" key="2">
    <source>
        <dbReference type="SAM" id="Phobius"/>
    </source>
</evidence>